<name>A0A3P3U484_9BACL</name>
<keyword evidence="10" id="KW-1185">Reference proteome</keyword>
<dbReference type="InterPro" id="IPR025705">
    <property type="entry name" value="Beta_hexosaminidase_sua/sub"/>
</dbReference>
<dbReference type="RefSeq" id="WP_128632410.1">
    <property type="nucleotide sequence ID" value="NZ_RRCN01000001.1"/>
</dbReference>
<dbReference type="PRINTS" id="PR00738">
    <property type="entry name" value="GLHYDRLASE20"/>
</dbReference>
<dbReference type="PANTHER" id="PTHR22600:SF57">
    <property type="entry name" value="BETA-N-ACETYLHEXOSAMINIDASE"/>
    <property type="match status" value="1"/>
</dbReference>
<sequence>MIVIPKVNGEILKNNGAGYFLVKDELQVDIGDFAPWAIRAFVERIKQNCNISAGITGSDADLTLIRNSLLEQEGYTIEVLPETIKLSASNETGAILGLSTVYQMFVEAMQTNQYGIEPQSFSDEPKYKHRGLMVDVGRHFFDADEMKKIIEEMSVYKLNVLHWHLSEDQGWRIESKIYPKLHENASNGQYYTQEQIKEIVQFAKERGIDVIPEIDMPGHCSAAISAYKELSCFDEEIPVATTYGVFRVVMCAGKESTYQWIRNLLDEVTELFPSKYFHLGGDECPKDKWNQCPHCRERMRQNGIDSYEDLQGYFMNEIKEYLGRKGKTVIGWNDILKANNVSKDMVIQYWLESTPESYAYPYFEAGQKMVFSDMFNLYFSSPHCMVQFKKIYEFQPKIREHTGLKGDNILGLEAAIWTETITTNEELESLLALRIQALAEAAWTNDRNYEEFLERLKAHIDTNQMTKLYSLPFEEVALTEDQAMMKALEYMRTMAGPMRELFTDTGLTQEEHDMIGKLLQAEVFGDTDIRELTKKMGLV</sequence>
<dbReference type="Gene3D" id="3.30.379.10">
    <property type="entry name" value="Chitobiase/beta-hexosaminidase domain 2-like"/>
    <property type="match status" value="1"/>
</dbReference>
<organism evidence="9 10">
    <name type="scientific">Paenibacillus oralis</name>
    <dbReference type="NCBI Taxonomy" id="2490856"/>
    <lineage>
        <taxon>Bacteria</taxon>
        <taxon>Bacillati</taxon>
        <taxon>Bacillota</taxon>
        <taxon>Bacilli</taxon>
        <taxon>Bacillales</taxon>
        <taxon>Paenibacillaceae</taxon>
        <taxon>Paenibacillus</taxon>
    </lineage>
</organism>
<protein>
    <recommendedName>
        <fullName evidence="3">beta-N-acetylhexosaminidase</fullName>
        <ecNumber evidence="3">3.2.1.52</ecNumber>
    </recommendedName>
</protein>
<evidence type="ECO:0000259" key="8">
    <source>
        <dbReference type="Pfam" id="PF02838"/>
    </source>
</evidence>
<dbReference type="Proteomes" id="UP000267017">
    <property type="component" value="Unassembled WGS sequence"/>
</dbReference>
<keyword evidence="4" id="KW-0378">Hydrolase</keyword>
<dbReference type="InterPro" id="IPR015883">
    <property type="entry name" value="Glyco_hydro_20_cat"/>
</dbReference>
<gene>
    <name evidence="9" type="ORF">EHV15_18000</name>
</gene>
<proteinExistence type="inferred from homology"/>
<evidence type="ECO:0000256" key="5">
    <source>
        <dbReference type="ARBA" id="ARBA00023295"/>
    </source>
</evidence>
<evidence type="ECO:0000256" key="3">
    <source>
        <dbReference type="ARBA" id="ARBA00012663"/>
    </source>
</evidence>
<dbReference type="SUPFAM" id="SSF55545">
    <property type="entry name" value="beta-N-acetylhexosaminidase-like domain"/>
    <property type="match status" value="1"/>
</dbReference>
<dbReference type="CDD" id="cd06563">
    <property type="entry name" value="GH20_chitobiase-like"/>
    <property type="match status" value="1"/>
</dbReference>
<dbReference type="PANTHER" id="PTHR22600">
    <property type="entry name" value="BETA-HEXOSAMINIDASE"/>
    <property type="match status" value="1"/>
</dbReference>
<evidence type="ECO:0000313" key="10">
    <source>
        <dbReference type="Proteomes" id="UP000267017"/>
    </source>
</evidence>
<dbReference type="EC" id="3.2.1.52" evidence="3"/>
<accession>A0A3P3U484</accession>
<dbReference type="Pfam" id="PF02838">
    <property type="entry name" value="Glyco_hydro_20b"/>
    <property type="match status" value="1"/>
</dbReference>
<dbReference type="InterPro" id="IPR015882">
    <property type="entry name" value="HEX_bac_N"/>
</dbReference>
<comment type="caution">
    <text evidence="9">The sequence shown here is derived from an EMBL/GenBank/DDBJ whole genome shotgun (WGS) entry which is preliminary data.</text>
</comment>
<dbReference type="InterPro" id="IPR029018">
    <property type="entry name" value="Hex-like_dom2"/>
</dbReference>
<dbReference type="Gene3D" id="3.20.20.80">
    <property type="entry name" value="Glycosidases"/>
    <property type="match status" value="1"/>
</dbReference>
<comment type="catalytic activity">
    <reaction evidence="1">
        <text>Hydrolysis of terminal non-reducing N-acetyl-D-hexosamine residues in N-acetyl-beta-D-hexosaminides.</text>
        <dbReference type="EC" id="3.2.1.52"/>
    </reaction>
</comment>
<dbReference type="InterPro" id="IPR017853">
    <property type="entry name" value="GH"/>
</dbReference>
<evidence type="ECO:0000256" key="6">
    <source>
        <dbReference type="PIRSR" id="PIRSR625705-1"/>
    </source>
</evidence>
<feature type="active site" description="Proton donor" evidence="6">
    <location>
        <position position="283"/>
    </location>
</feature>
<dbReference type="SUPFAM" id="SSF51445">
    <property type="entry name" value="(Trans)glycosidases"/>
    <property type="match status" value="1"/>
</dbReference>
<dbReference type="GO" id="GO:0016020">
    <property type="term" value="C:membrane"/>
    <property type="evidence" value="ECO:0007669"/>
    <property type="project" value="TreeGrafter"/>
</dbReference>
<reference evidence="9 10" key="1">
    <citation type="submission" date="2018-11" db="EMBL/GenBank/DDBJ databases">
        <title>Genome sequencing of Paenibacillus sp. KCOM 3021 (= ChDC PVNT-B20).</title>
        <authorList>
            <person name="Kook J.-K."/>
            <person name="Park S.-N."/>
            <person name="Lim Y.K."/>
        </authorList>
    </citation>
    <scope>NUCLEOTIDE SEQUENCE [LARGE SCALE GENOMIC DNA]</scope>
    <source>
        <strain evidence="9 10">KCOM 3021</strain>
    </source>
</reference>
<evidence type="ECO:0000256" key="2">
    <source>
        <dbReference type="ARBA" id="ARBA00006285"/>
    </source>
</evidence>
<feature type="domain" description="Beta-hexosaminidase bacterial type N-terminal" evidence="8">
    <location>
        <begin position="14"/>
        <end position="107"/>
    </location>
</feature>
<evidence type="ECO:0000256" key="4">
    <source>
        <dbReference type="ARBA" id="ARBA00022801"/>
    </source>
</evidence>
<dbReference type="Pfam" id="PF00728">
    <property type="entry name" value="Glyco_hydro_20"/>
    <property type="match status" value="1"/>
</dbReference>
<dbReference type="OrthoDB" id="1098018at2"/>
<dbReference type="GO" id="GO:0004563">
    <property type="term" value="F:beta-N-acetylhexosaminidase activity"/>
    <property type="evidence" value="ECO:0007669"/>
    <property type="project" value="UniProtKB-EC"/>
</dbReference>
<dbReference type="GO" id="GO:0030203">
    <property type="term" value="P:glycosaminoglycan metabolic process"/>
    <property type="evidence" value="ECO:0007669"/>
    <property type="project" value="TreeGrafter"/>
</dbReference>
<dbReference type="GO" id="GO:0005975">
    <property type="term" value="P:carbohydrate metabolic process"/>
    <property type="evidence" value="ECO:0007669"/>
    <property type="project" value="InterPro"/>
</dbReference>
<comment type="similarity">
    <text evidence="2">Belongs to the glycosyl hydrolase 20 family.</text>
</comment>
<evidence type="ECO:0000259" key="7">
    <source>
        <dbReference type="Pfam" id="PF00728"/>
    </source>
</evidence>
<keyword evidence="5" id="KW-0326">Glycosidase</keyword>
<dbReference type="EMBL" id="RRCN01000001">
    <property type="protein sequence ID" value="RRJ64606.1"/>
    <property type="molecule type" value="Genomic_DNA"/>
</dbReference>
<evidence type="ECO:0000256" key="1">
    <source>
        <dbReference type="ARBA" id="ARBA00001231"/>
    </source>
</evidence>
<feature type="domain" description="Glycoside hydrolase family 20 catalytic" evidence="7">
    <location>
        <begin position="127"/>
        <end position="445"/>
    </location>
</feature>
<dbReference type="AlphaFoldDB" id="A0A3P3U484"/>
<evidence type="ECO:0000313" key="9">
    <source>
        <dbReference type="EMBL" id="RRJ64606.1"/>
    </source>
</evidence>